<protein>
    <submittedName>
        <fullName evidence="6">ParB-like partition protein</fullName>
    </submittedName>
</protein>
<dbReference type="GO" id="GO:0005694">
    <property type="term" value="C:chromosome"/>
    <property type="evidence" value="ECO:0007669"/>
    <property type="project" value="TreeGrafter"/>
</dbReference>
<dbReference type="GO" id="GO:0009295">
    <property type="term" value="C:nucleoid"/>
    <property type="evidence" value="ECO:0007669"/>
    <property type="project" value="UniProtKB-SubCell"/>
</dbReference>
<dbReference type="InterPro" id="IPR041468">
    <property type="entry name" value="HTH_ParB/Spo0J"/>
</dbReference>
<feature type="domain" description="ParB-like N-terminal" evidence="5">
    <location>
        <begin position="31"/>
        <end position="119"/>
    </location>
</feature>
<dbReference type="Gene3D" id="3.90.1530.30">
    <property type="match status" value="1"/>
</dbReference>
<evidence type="ECO:0000313" key="7">
    <source>
        <dbReference type="Proteomes" id="UP000001556"/>
    </source>
</evidence>
<dbReference type="KEGG" id="drm:Dred_0893"/>
<dbReference type="InterPro" id="IPR003115">
    <property type="entry name" value="ParB_N"/>
</dbReference>
<dbReference type="FunFam" id="3.90.1530.30:FF:000001">
    <property type="entry name" value="Chromosome partitioning protein ParB"/>
    <property type="match status" value="1"/>
</dbReference>
<dbReference type="Pfam" id="PF17762">
    <property type="entry name" value="HTH_ParB"/>
    <property type="match status" value="1"/>
</dbReference>
<evidence type="ECO:0000313" key="6">
    <source>
        <dbReference type="EMBL" id="ABO49429.1"/>
    </source>
</evidence>
<sequence>MNVRGTERVVDMFLSGIGKAGVEMGRRSRTLELPLDTITPNPGQPRKEFDPKKISELAVSIKEYGVLQPIGVRVIPTGYEIVFGERRWRAANEADLKTIPCVIVPDNADRKTIALIENIHRQDLSAMEKAMAIKDMMVDENLSLEAVGKKLGLGKTRVHQLLNILNLPEEMLANFCRADLNETHARALLLLKSYPEAQKELFQDILLQGLTGNQALNRAEEYISKIPVKNPVSDMVSRSISKLSKVEKNWRAMSHNEREDCAKELMRLREKIDYLLGNS</sequence>
<dbReference type="InterPro" id="IPR036086">
    <property type="entry name" value="ParB/Sulfiredoxin_sf"/>
</dbReference>
<dbReference type="GO" id="GO:0045881">
    <property type="term" value="P:positive regulation of sporulation resulting in formation of a cellular spore"/>
    <property type="evidence" value="ECO:0007669"/>
    <property type="project" value="TreeGrafter"/>
</dbReference>
<comment type="subcellular location">
    <subcellularLocation>
        <location evidence="1">Cytoplasm</location>
        <location evidence="1">Nucleoid</location>
    </subcellularLocation>
</comment>
<gene>
    <name evidence="6" type="ordered locus">Dred_0893</name>
</gene>
<dbReference type="STRING" id="349161.Dred_0893"/>
<evidence type="ECO:0000256" key="2">
    <source>
        <dbReference type="ARBA" id="ARBA00006295"/>
    </source>
</evidence>
<evidence type="ECO:0000256" key="4">
    <source>
        <dbReference type="ARBA" id="ARBA00023125"/>
    </source>
</evidence>
<comment type="similarity">
    <text evidence="2">Belongs to the ParB family.</text>
</comment>
<dbReference type="eggNOG" id="COG1475">
    <property type="taxonomic scope" value="Bacteria"/>
</dbReference>
<keyword evidence="7" id="KW-1185">Reference proteome</keyword>
<dbReference type="RefSeq" id="WP_011877258.1">
    <property type="nucleotide sequence ID" value="NC_009253.1"/>
</dbReference>
<dbReference type="PANTHER" id="PTHR33375:SF1">
    <property type="entry name" value="CHROMOSOME-PARTITIONING PROTEIN PARB-RELATED"/>
    <property type="match status" value="1"/>
</dbReference>
<dbReference type="PANTHER" id="PTHR33375">
    <property type="entry name" value="CHROMOSOME-PARTITIONING PROTEIN PARB-RELATED"/>
    <property type="match status" value="1"/>
</dbReference>
<keyword evidence="4" id="KW-0238">DNA-binding</keyword>
<dbReference type="Proteomes" id="UP000001556">
    <property type="component" value="Chromosome"/>
</dbReference>
<dbReference type="SMART" id="SM00470">
    <property type="entry name" value="ParB"/>
    <property type="match status" value="1"/>
</dbReference>
<proteinExistence type="inferred from homology"/>
<dbReference type="OrthoDB" id="9802051at2"/>
<dbReference type="AlphaFoldDB" id="A4J2X6"/>
<dbReference type="EMBL" id="CP000612">
    <property type="protein sequence ID" value="ABO49429.1"/>
    <property type="molecule type" value="Genomic_DNA"/>
</dbReference>
<evidence type="ECO:0000256" key="1">
    <source>
        <dbReference type="ARBA" id="ARBA00004453"/>
    </source>
</evidence>
<evidence type="ECO:0000256" key="3">
    <source>
        <dbReference type="ARBA" id="ARBA00022829"/>
    </source>
</evidence>
<dbReference type="CDD" id="cd16393">
    <property type="entry name" value="SPO0J_N"/>
    <property type="match status" value="1"/>
</dbReference>
<evidence type="ECO:0000259" key="5">
    <source>
        <dbReference type="SMART" id="SM00470"/>
    </source>
</evidence>
<dbReference type="GO" id="GO:0003677">
    <property type="term" value="F:DNA binding"/>
    <property type="evidence" value="ECO:0007669"/>
    <property type="project" value="UniProtKB-KW"/>
</dbReference>
<dbReference type="SUPFAM" id="SSF110849">
    <property type="entry name" value="ParB/Sulfiredoxin"/>
    <property type="match status" value="1"/>
</dbReference>
<dbReference type="FunFam" id="1.10.10.2830:FF:000001">
    <property type="entry name" value="Chromosome partitioning protein ParB"/>
    <property type="match status" value="1"/>
</dbReference>
<reference evidence="6 7" key="1">
    <citation type="submission" date="2007-03" db="EMBL/GenBank/DDBJ databases">
        <title>Complete sequence of Desulfotomaculum reducens MI-1.</title>
        <authorList>
            <consortium name="US DOE Joint Genome Institute"/>
            <person name="Copeland A."/>
            <person name="Lucas S."/>
            <person name="Lapidus A."/>
            <person name="Barry K."/>
            <person name="Detter J.C."/>
            <person name="Glavina del Rio T."/>
            <person name="Hammon N."/>
            <person name="Israni S."/>
            <person name="Dalin E."/>
            <person name="Tice H."/>
            <person name="Pitluck S."/>
            <person name="Sims D."/>
            <person name="Brettin T."/>
            <person name="Bruce D."/>
            <person name="Han C."/>
            <person name="Tapia R."/>
            <person name="Schmutz J."/>
            <person name="Larimer F."/>
            <person name="Land M."/>
            <person name="Hauser L."/>
            <person name="Kyrpides N."/>
            <person name="Kim E."/>
            <person name="Tebo B.M."/>
            <person name="Richardson P."/>
        </authorList>
    </citation>
    <scope>NUCLEOTIDE SEQUENCE [LARGE SCALE GENOMIC DNA]</scope>
    <source>
        <strain evidence="6 7">MI-1</strain>
    </source>
</reference>
<dbReference type="HOGENOM" id="CLU_023853_0_1_9"/>
<organism evidence="6 7">
    <name type="scientific">Desulforamulus reducens (strain ATCC BAA-1160 / DSM 100696 / MI-1)</name>
    <name type="common">Desulfotomaculum reducens</name>
    <dbReference type="NCBI Taxonomy" id="349161"/>
    <lineage>
        <taxon>Bacteria</taxon>
        <taxon>Bacillati</taxon>
        <taxon>Bacillota</taxon>
        <taxon>Clostridia</taxon>
        <taxon>Eubacteriales</taxon>
        <taxon>Peptococcaceae</taxon>
        <taxon>Desulforamulus</taxon>
    </lineage>
</organism>
<dbReference type="NCBIfam" id="TIGR00180">
    <property type="entry name" value="parB_part"/>
    <property type="match status" value="1"/>
</dbReference>
<keyword evidence="3" id="KW-0159">Chromosome partition</keyword>
<dbReference type="InterPro" id="IPR004437">
    <property type="entry name" value="ParB/RepB/Spo0J"/>
</dbReference>
<dbReference type="Gene3D" id="1.10.10.2830">
    <property type="match status" value="1"/>
</dbReference>
<dbReference type="GO" id="GO:0007059">
    <property type="term" value="P:chromosome segregation"/>
    <property type="evidence" value="ECO:0007669"/>
    <property type="project" value="UniProtKB-KW"/>
</dbReference>
<accession>A4J2X6</accession>
<dbReference type="InterPro" id="IPR050336">
    <property type="entry name" value="Chromosome_partition/occlusion"/>
</dbReference>
<dbReference type="Pfam" id="PF02195">
    <property type="entry name" value="ParB_N"/>
    <property type="match status" value="1"/>
</dbReference>
<name>A4J2X6_DESRM</name>
<dbReference type="SUPFAM" id="SSF109709">
    <property type="entry name" value="KorB DNA-binding domain-like"/>
    <property type="match status" value="1"/>
</dbReference>